<evidence type="ECO:0000256" key="10">
    <source>
        <dbReference type="SAM" id="SignalP"/>
    </source>
</evidence>
<dbReference type="PROSITE" id="PS51019">
    <property type="entry name" value="REELIN"/>
    <property type="match status" value="1"/>
</dbReference>
<keyword evidence="4" id="KW-0929">Antimicrobial</keyword>
<keyword evidence="3" id="KW-0964">Secreted</keyword>
<proteinExistence type="inferred from homology"/>
<dbReference type="PANTHER" id="PTHR45828">
    <property type="entry name" value="CYTOCHROME B561/FERRIC REDUCTASE TRANSMEMBRANE"/>
    <property type="match status" value="1"/>
</dbReference>
<feature type="chain" id="PRO_5045432531" evidence="10">
    <location>
        <begin position="25"/>
        <end position="210"/>
    </location>
</feature>
<protein>
    <submittedName>
        <fullName evidence="13">Defense protein 3</fullName>
    </submittedName>
</protein>
<keyword evidence="7" id="KW-0391">Immunity</keyword>
<dbReference type="GeneID" id="101846251"/>
<evidence type="ECO:0000259" key="11">
    <source>
        <dbReference type="PROSITE" id="PS51019"/>
    </source>
</evidence>
<evidence type="ECO:0000256" key="8">
    <source>
        <dbReference type="ARBA" id="ARBA00023022"/>
    </source>
</evidence>
<evidence type="ECO:0000256" key="7">
    <source>
        <dbReference type="ARBA" id="ARBA00022859"/>
    </source>
</evidence>
<dbReference type="InterPro" id="IPR042307">
    <property type="entry name" value="Reeler_sf"/>
</dbReference>
<dbReference type="Gene3D" id="2.60.40.4060">
    <property type="entry name" value="Reeler domain"/>
    <property type="match status" value="1"/>
</dbReference>
<feature type="domain" description="Reelin" evidence="11">
    <location>
        <begin position="19"/>
        <end position="197"/>
    </location>
</feature>
<evidence type="ECO:0000256" key="1">
    <source>
        <dbReference type="ARBA" id="ARBA00004613"/>
    </source>
</evidence>
<keyword evidence="5" id="KW-0399">Innate immunity</keyword>
<keyword evidence="6 10" id="KW-0732">Signal</keyword>
<dbReference type="Proteomes" id="UP000694888">
    <property type="component" value="Unplaced"/>
</dbReference>
<dbReference type="Pfam" id="PF02014">
    <property type="entry name" value="Reeler"/>
    <property type="match status" value="1"/>
</dbReference>
<evidence type="ECO:0000313" key="13">
    <source>
        <dbReference type="RefSeq" id="XP_005109813.2"/>
    </source>
</evidence>
<accession>A0ABM0K6D9</accession>
<organism evidence="12 13">
    <name type="scientific">Aplysia californica</name>
    <name type="common">California sea hare</name>
    <dbReference type="NCBI Taxonomy" id="6500"/>
    <lineage>
        <taxon>Eukaryota</taxon>
        <taxon>Metazoa</taxon>
        <taxon>Spiralia</taxon>
        <taxon>Lophotrochozoa</taxon>
        <taxon>Mollusca</taxon>
        <taxon>Gastropoda</taxon>
        <taxon>Heterobranchia</taxon>
        <taxon>Euthyneura</taxon>
        <taxon>Tectipleura</taxon>
        <taxon>Aplysiida</taxon>
        <taxon>Aplysioidea</taxon>
        <taxon>Aplysiidae</taxon>
        <taxon>Aplysia</taxon>
    </lineage>
</organism>
<name>A0ABM0K6D9_APLCA</name>
<comment type="subcellular location">
    <subcellularLocation>
        <location evidence="1">Secreted</location>
    </subcellularLocation>
</comment>
<evidence type="ECO:0000256" key="4">
    <source>
        <dbReference type="ARBA" id="ARBA00022529"/>
    </source>
</evidence>
<dbReference type="RefSeq" id="XP_005109813.2">
    <property type="nucleotide sequence ID" value="XM_005109756.3"/>
</dbReference>
<evidence type="ECO:0000256" key="9">
    <source>
        <dbReference type="SAM" id="MobiDB-lite"/>
    </source>
</evidence>
<reference evidence="13" key="1">
    <citation type="submission" date="2025-08" db="UniProtKB">
        <authorList>
            <consortium name="RefSeq"/>
        </authorList>
    </citation>
    <scope>IDENTIFICATION</scope>
</reference>
<evidence type="ECO:0000256" key="3">
    <source>
        <dbReference type="ARBA" id="ARBA00022525"/>
    </source>
</evidence>
<keyword evidence="8" id="KW-0044">Antibiotic</keyword>
<dbReference type="PANTHER" id="PTHR45828:SF9">
    <property type="entry name" value="CELL WALL INTEGRITY AND STRESS RESPONSE COMPONENT 4-LIKE-RELATED"/>
    <property type="match status" value="1"/>
</dbReference>
<gene>
    <name evidence="13" type="primary">LOC101846251</name>
</gene>
<evidence type="ECO:0000256" key="5">
    <source>
        <dbReference type="ARBA" id="ARBA00022588"/>
    </source>
</evidence>
<feature type="signal peptide" evidence="10">
    <location>
        <begin position="1"/>
        <end position="24"/>
    </location>
</feature>
<comment type="similarity">
    <text evidence="2">Belongs to the insect defense protein family.</text>
</comment>
<feature type="region of interest" description="Disordered" evidence="9">
    <location>
        <begin position="29"/>
        <end position="49"/>
    </location>
</feature>
<evidence type="ECO:0000256" key="2">
    <source>
        <dbReference type="ARBA" id="ARBA00008501"/>
    </source>
</evidence>
<dbReference type="InterPro" id="IPR002861">
    <property type="entry name" value="Reeler_dom"/>
</dbReference>
<evidence type="ECO:0000256" key="6">
    <source>
        <dbReference type="ARBA" id="ARBA00022729"/>
    </source>
</evidence>
<evidence type="ECO:0000313" key="12">
    <source>
        <dbReference type="Proteomes" id="UP000694888"/>
    </source>
</evidence>
<dbReference type="InterPro" id="IPR051237">
    <property type="entry name" value="Ferric-chelate_Red/DefProt"/>
</dbReference>
<sequence>MASTCFIILAALVISIIDVDVVEPYPEGAPESTCKDMRPQHKVGKNDSNPLIDPMGGISVYMIQASKKENVMPGDKVEVTIMSNAPEEYFEGFQVQARSKDEEVTDVSTIMRYGTFTVNDARVKTLCENGSVTHAVHEHMHNVSFTWTAPSQKLENIVFKATVVKGYSTFYMHLKSDVINENNSCNNVIPSIAIMAFAAIFALNQARSNY</sequence>
<dbReference type="CDD" id="cd08544">
    <property type="entry name" value="Reeler"/>
    <property type="match status" value="1"/>
</dbReference>
<keyword evidence="12" id="KW-1185">Reference proteome</keyword>